<dbReference type="RefSeq" id="XP_003849317.1">
    <property type="nucleotide sequence ID" value="XM_003849269.1"/>
</dbReference>
<protein>
    <submittedName>
        <fullName evidence="1">Uncharacterized protein</fullName>
    </submittedName>
</protein>
<gene>
    <name evidence="1" type="ORF">MYCGRDRAFT_95589</name>
</gene>
<dbReference type="AlphaFoldDB" id="F9XJ62"/>
<keyword evidence="2" id="KW-1185">Reference proteome</keyword>
<sequence length="1199" mass="135110">MSSAIENIPPEVLDEIFSRLRPESGARCEDEFAAMETFKALCLSGKTLLPAARKQLYHSVSLNSFELHQDSTRQLARTLCKAPQLALIIKEITVRWCARHTSLHRREMEKQKEGREYSRTDHCHDEVGALEEHNPEDKEDFKKVLDSLPLDSKVRWKLQGDVSVTEQLPWFEGEFTELTGSCGGLEAMVVLNLATRAKKVLIEPWGSKNCPWWKGCQDLLEALWSRTSLARRPAGSYAALEEIEIDGMKYVGEGGYSTSAPSGLSCTMLGVVELPGLQMLKMRGIVDVDHNPSPGLSFNGKICTDLKRLTFTQSQVFASTVVNAVRSVSGLEDFRLEVDHWGDDAKPPVGPFLAIEALRGALLGHSDTLHTLTITNLPNHGYVFRRQPKIGFLAELSTLRCLEIEEHLLVGHGGSLAHNTRDIPSILPRTLQKLVVHTYNDLQTLGRILLQLSPLRSRGLEFLKITFPVYWEEFMINGHYQLNTMHAPMFCTFKRDPSCILRYSFGYGSYCGEERISMLFWDLNLWGASELERLAQRLIENRVADFIRDQRQGSQKSEPRRSDETVARSHISWNRRTSRLRLLPCSNRFVQQTSDRSSFAHALDSQLRRAMIAQANVTVMDMQNTGEGDRLSSDGACRNPSAVPVTATNGLPGLPAELLESIADCFSAPYSSTIPEPQAHRTSTRDLYNLALTCKPLSLAARSCLYRNIVVRNWETTESASSSHLLACTLCESPWLGLLIRSIIALPCRERDFDAHYHVHEALEDMIMPLCEVSMAFQNILRAFHRRCAHADLVVIILKAPRLASLWIMNSHHRECQPPSTDRLVRSWNAPTKLLEDFLLALRLPQIGTIVGHGVLTRLKYLKFTGHGADFREKQMFTSGLLNAGSTLPAIQTLSARGVTSDRIARWCSMARASTITDLSLIQSDIHENTLDELITGCKKLSRFAYAIEDPSTELESVSVPILSLILLQHRESLVCLCLSNPSNRGEAWDTESGSTSWTEFRNLTTLEVDEQLLVGDVNLAEHDLTRLLPASLRNLKIDTFGHISKLDSMLLRLDSLLPQGLDTLRISFPLYWKEYRGHRRLNTEYMHMFRHAETMTCGHRPYFLVLEHRAGGKRIELQTWDLQEWQDGLTRLTVETRRHGIKRLVELQLPNIWDSDSVLGEALMENFESTVLAVELAGSQRGDIIEDVGSAPAVREAP</sequence>
<evidence type="ECO:0000313" key="2">
    <source>
        <dbReference type="Proteomes" id="UP000008062"/>
    </source>
</evidence>
<accession>F9XJ62</accession>
<dbReference type="KEGG" id="ztr:MYCGRDRAFT_95589"/>
<evidence type="ECO:0000313" key="1">
    <source>
        <dbReference type="EMBL" id="EGP84293.1"/>
    </source>
</evidence>
<reference evidence="1 2" key="1">
    <citation type="journal article" date="2011" name="PLoS Genet.">
        <title>Finished genome of the fungal wheat pathogen Mycosphaerella graminicola reveals dispensome structure, chromosome plasticity, and stealth pathogenesis.</title>
        <authorList>
            <person name="Goodwin S.B."/>
            <person name="Ben M'barek S."/>
            <person name="Dhillon B."/>
            <person name="Wittenberg A.H.J."/>
            <person name="Crane C.F."/>
            <person name="Hane J.K."/>
            <person name="Foster A.J."/>
            <person name="Van der Lee T.A.J."/>
            <person name="Grimwood J."/>
            <person name="Aerts A."/>
            <person name="Antoniw J."/>
            <person name="Bailey A."/>
            <person name="Bluhm B."/>
            <person name="Bowler J."/>
            <person name="Bristow J."/>
            <person name="van der Burgt A."/>
            <person name="Canto-Canche B."/>
            <person name="Churchill A.C.L."/>
            <person name="Conde-Ferraez L."/>
            <person name="Cools H.J."/>
            <person name="Coutinho P.M."/>
            <person name="Csukai M."/>
            <person name="Dehal P."/>
            <person name="De Wit P."/>
            <person name="Donzelli B."/>
            <person name="van de Geest H.C."/>
            <person name="van Ham R.C.H.J."/>
            <person name="Hammond-Kosack K.E."/>
            <person name="Henrissat B."/>
            <person name="Kilian A."/>
            <person name="Kobayashi A.K."/>
            <person name="Koopmann E."/>
            <person name="Kourmpetis Y."/>
            <person name="Kuzniar A."/>
            <person name="Lindquist E."/>
            <person name="Lombard V."/>
            <person name="Maliepaard C."/>
            <person name="Martins N."/>
            <person name="Mehrabi R."/>
            <person name="Nap J.P.H."/>
            <person name="Ponomarenko A."/>
            <person name="Rudd J.J."/>
            <person name="Salamov A."/>
            <person name="Schmutz J."/>
            <person name="Schouten H.J."/>
            <person name="Shapiro H."/>
            <person name="Stergiopoulos I."/>
            <person name="Torriani S.F.F."/>
            <person name="Tu H."/>
            <person name="de Vries R.P."/>
            <person name="Waalwijk C."/>
            <person name="Ware S.B."/>
            <person name="Wiebenga A."/>
            <person name="Zwiers L.-H."/>
            <person name="Oliver R.P."/>
            <person name="Grigoriev I.V."/>
            <person name="Kema G.H.J."/>
        </authorList>
    </citation>
    <scope>NUCLEOTIDE SEQUENCE [LARGE SCALE GENOMIC DNA]</scope>
    <source>
        <strain evidence="2">CBS 115943 / IPO323</strain>
    </source>
</reference>
<name>F9XJ62_ZYMTI</name>
<dbReference type="Proteomes" id="UP000008062">
    <property type="component" value="Chromosome 9"/>
</dbReference>
<dbReference type="EMBL" id="CM001204">
    <property type="protein sequence ID" value="EGP84293.1"/>
    <property type="molecule type" value="Genomic_DNA"/>
</dbReference>
<organism evidence="1 2">
    <name type="scientific">Zymoseptoria tritici (strain CBS 115943 / IPO323)</name>
    <name type="common">Speckled leaf blotch fungus</name>
    <name type="synonym">Septoria tritici</name>
    <dbReference type="NCBI Taxonomy" id="336722"/>
    <lineage>
        <taxon>Eukaryota</taxon>
        <taxon>Fungi</taxon>
        <taxon>Dikarya</taxon>
        <taxon>Ascomycota</taxon>
        <taxon>Pezizomycotina</taxon>
        <taxon>Dothideomycetes</taxon>
        <taxon>Dothideomycetidae</taxon>
        <taxon>Mycosphaerellales</taxon>
        <taxon>Mycosphaerellaceae</taxon>
        <taxon>Zymoseptoria</taxon>
    </lineage>
</organism>
<proteinExistence type="predicted"/>
<dbReference type="HOGENOM" id="CLU_270975_0_0_1"/>
<dbReference type="GeneID" id="13402593"/>
<dbReference type="InParanoid" id="F9XJ62"/>